<accession>A0ABP9VE60</accession>
<gene>
    <name evidence="2" type="ORF">Dxin01_01736</name>
</gene>
<dbReference type="Proteomes" id="UP001458946">
    <property type="component" value="Unassembled WGS sequence"/>
</dbReference>
<keyword evidence="1" id="KW-0732">Signal</keyword>
<feature type="signal peptide" evidence="1">
    <location>
        <begin position="1"/>
        <end position="17"/>
    </location>
</feature>
<dbReference type="EMBL" id="BAABRN010000016">
    <property type="protein sequence ID" value="GAA5501997.1"/>
    <property type="molecule type" value="Genomic_DNA"/>
</dbReference>
<name>A0ABP9VE60_9DEIO</name>
<reference evidence="2 3" key="1">
    <citation type="submission" date="2024-02" db="EMBL/GenBank/DDBJ databases">
        <title>Deinococcus xinjiangensis NBRC 107630.</title>
        <authorList>
            <person name="Ichikawa N."/>
            <person name="Katano-Makiyama Y."/>
            <person name="Hidaka K."/>
        </authorList>
    </citation>
    <scope>NUCLEOTIDE SEQUENCE [LARGE SCALE GENOMIC DNA]</scope>
    <source>
        <strain evidence="2 3">NBRC 107630</strain>
    </source>
</reference>
<feature type="chain" id="PRO_5045244209" evidence="1">
    <location>
        <begin position="18"/>
        <end position="319"/>
    </location>
</feature>
<evidence type="ECO:0000313" key="3">
    <source>
        <dbReference type="Proteomes" id="UP001458946"/>
    </source>
</evidence>
<keyword evidence="3" id="KW-1185">Reference proteome</keyword>
<evidence type="ECO:0000313" key="2">
    <source>
        <dbReference type="EMBL" id="GAA5501997.1"/>
    </source>
</evidence>
<evidence type="ECO:0000256" key="1">
    <source>
        <dbReference type="SAM" id="SignalP"/>
    </source>
</evidence>
<proteinExistence type="predicted"/>
<organism evidence="2 3">
    <name type="scientific">Deinococcus xinjiangensis</name>
    <dbReference type="NCBI Taxonomy" id="457454"/>
    <lineage>
        <taxon>Bacteria</taxon>
        <taxon>Thermotogati</taxon>
        <taxon>Deinococcota</taxon>
        <taxon>Deinococci</taxon>
        <taxon>Deinococcales</taxon>
        <taxon>Deinococcaceae</taxon>
        <taxon>Deinococcus</taxon>
    </lineage>
</organism>
<sequence>MKKFLATALLLGCTAQAVNLDFGVSYPLTARVGVSDWGVLGGRVGAGLSTKGADLSYARVLALPPLGAVSVSSRAQVAWAGGYWLESRGTGALGPVAVNLGGNVFSTPASTFDALAYYTLTPTDTRPSGWNADLSVRYRVNRNAVAVLGGEFGGQTSGFAGVELRRDLNRTLPPAEGDDPEAPPETESLGTLTYRLGVRAGRDVLGATAGITYATQSGRTLALDAQLGPSRGGNAGYGVVGSVGFGEVLGEGSSLRAYAAYEPWREYAAPLRVGLEASKPLGRGTLGLNLRGGQNRLGETGFGVSATYSFPLGGSTEQP</sequence>
<protein>
    <submittedName>
        <fullName evidence="2">Uncharacterized protein</fullName>
    </submittedName>
</protein>
<dbReference type="RefSeq" id="WP_353541967.1">
    <property type="nucleotide sequence ID" value="NZ_BAABRN010000016.1"/>
</dbReference>
<comment type="caution">
    <text evidence="2">The sequence shown here is derived from an EMBL/GenBank/DDBJ whole genome shotgun (WGS) entry which is preliminary data.</text>
</comment>